<feature type="transmembrane region" description="Helical" evidence="6">
    <location>
        <begin position="59"/>
        <end position="79"/>
    </location>
</feature>
<feature type="transmembrane region" description="Helical" evidence="6">
    <location>
        <begin position="335"/>
        <end position="362"/>
    </location>
</feature>
<dbReference type="OrthoDB" id="10011262at2759"/>
<dbReference type="CDD" id="cd14978">
    <property type="entry name" value="7tmA_FMRFamide_R-like"/>
    <property type="match status" value="1"/>
</dbReference>
<dbReference type="PANTHER" id="PTHR46641">
    <property type="entry name" value="FMRFAMIDE RECEPTOR-RELATED"/>
    <property type="match status" value="1"/>
</dbReference>
<dbReference type="PANTHER" id="PTHR46641:SF2">
    <property type="entry name" value="FMRFAMIDE RECEPTOR"/>
    <property type="match status" value="1"/>
</dbReference>
<dbReference type="InterPro" id="IPR052954">
    <property type="entry name" value="GPCR-Ligand_Int"/>
</dbReference>
<evidence type="ECO:0000256" key="4">
    <source>
        <dbReference type="ARBA" id="ARBA00023136"/>
    </source>
</evidence>
<feature type="transmembrane region" description="Helical" evidence="6">
    <location>
        <begin position="100"/>
        <end position="122"/>
    </location>
</feature>
<feature type="transmembrane region" description="Helical" evidence="6">
    <location>
        <begin position="26"/>
        <end position="47"/>
    </location>
</feature>
<keyword evidence="4 6" id="KW-0472">Membrane</keyword>
<feature type="transmembrane region" description="Helical" evidence="6">
    <location>
        <begin position="198"/>
        <end position="221"/>
    </location>
</feature>
<dbReference type="STRING" id="2018661.A0A2A2JGE0"/>
<evidence type="ECO:0000256" key="6">
    <source>
        <dbReference type="SAM" id="Phobius"/>
    </source>
</evidence>
<feature type="compositionally biased region" description="Polar residues" evidence="5">
    <location>
        <begin position="246"/>
        <end position="264"/>
    </location>
</feature>
<evidence type="ECO:0000256" key="3">
    <source>
        <dbReference type="ARBA" id="ARBA00022989"/>
    </source>
</evidence>
<feature type="transmembrane region" description="Helical" evidence="6">
    <location>
        <begin position="142"/>
        <end position="163"/>
    </location>
</feature>
<proteinExistence type="predicted"/>
<dbReference type="InterPro" id="IPR000276">
    <property type="entry name" value="GPCR_Rhodpsn"/>
</dbReference>
<evidence type="ECO:0000259" key="7">
    <source>
        <dbReference type="PROSITE" id="PS50262"/>
    </source>
</evidence>
<dbReference type="GO" id="GO:0004930">
    <property type="term" value="F:G protein-coupled receptor activity"/>
    <property type="evidence" value="ECO:0007669"/>
    <property type="project" value="InterPro"/>
</dbReference>
<organism evidence="8 9">
    <name type="scientific">Diploscapter pachys</name>
    <dbReference type="NCBI Taxonomy" id="2018661"/>
    <lineage>
        <taxon>Eukaryota</taxon>
        <taxon>Metazoa</taxon>
        <taxon>Ecdysozoa</taxon>
        <taxon>Nematoda</taxon>
        <taxon>Chromadorea</taxon>
        <taxon>Rhabditida</taxon>
        <taxon>Rhabditina</taxon>
        <taxon>Rhabditomorpha</taxon>
        <taxon>Rhabditoidea</taxon>
        <taxon>Rhabditidae</taxon>
        <taxon>Diploscapter</taxon>
    </lineage>
</organism>
<dbReference type="AlphaFoldDB" id="A0A2A2JGE0"/>
<evidence type="ECO:0000256" key="5">
    <source>
        <dbReference type="SAM" id="MobiDB-lite"/>
    </source>
</evidence>
<gene>
    <name evidence="8" type="ORF">WR25_02928</name>
</gene>
<evidence type="ECO:0000256" key="2">
    <source>
        <dbReference type="ARBA" id="ARBA00022692"/>
    </source>
</evidence>
<reference evidence="8 9" key="1">
    <citation type="journal article" date="2017" name="Curr. Biol.">
        <title>Genome architecture and evolution of a unichromosomal asexual nematode.</title>
        <authorList>
            <person name="Fradin H."/>
            <person name="Zegar C."/>
            <person name="Gutwein M."/>
            <person name="Lucas J."/>
            <person name="Kovtun M."/>
            <person name="Corcoran D."/>
            <person name="Baugh L.R."/>
            <person name="Kiontke K."/>
            <person name="Gunsalus K."/>
            <person name="Fitch D.H."/>
            <person name="Piano F."/>
        </authorList>
    </citation>
    <scope>NUCLEOTIDE SEQUENCE [LARGE SCALE GENOMIC DNA]</scope>
    <source>
        <strain evidence="8">PF1309</strain>
    </source>
</reference>
<feature type="domain" description="G-protein coupled receptors family 1 profile" evidence="7">
    <location>
        <begin position="39"/>
        <end position="359"/>
    </location>
</feature>
<dbReference type="EMBL" id="LIAE01010454">
    <property type="protein sequence ID" value="PAV60735.1"/>
    <property type="molecule type" value="Genomic_DNA"/>
</dbReference>
<keyword evidence="9" id="KW-1185">Reference proteome</keyword>
<protein>
    <recommendedName>
        <fullName evidence="7">G-protein coupled receptors family 1 profile domain-containing protein</fullName>
    </recommendedName>
</protein>
<evidence type="ECO:0000313" key="9">
    <source>
        <dbReference type="Proteomes" id="UP000218231"/>
    </source>
</evidence>
<comment type="subcellular location">
    <subcellularLocation>
        <location evidence="1">Membrane</location>
    </subcellularLocation>
</comment>
<dbReference type="Proteomes" id="UP000218231">
    <property type="component" value="Unassembled WGS sequence"/>
</dbReference>
<accession>A0A2A2JGE0</accession>
<feature type="transmembrane region" description="Helical" evidence="6">
    <location>
        <begin position="299"/>
        <end position="323"/>
    </location>
</feature>
<sequence>MTTDSNENECLDDSQEFSYTQYIFRAYFTTFTYLFGIIANTINIIVFSQKTMRNQPVNWFFFALSLSDLAVLISSFFVYSMPVYVERAPEWSRLSVSLMVWFYPTSQIGLTMSVYLTVLVSVHRYLGVCHPFLIRRVSNSSAVKIVIATAVLFAFLFNTTRWFEIRSDEICEGRVVIAVPTVLMVNNSYIIIYRNCLYSLVMFFLPFFVLSFVNFKIIGTLRTSYKMRRQMTIHSLKEKKRGLQKKISSPIQTTVSQNGSNGPETKTLKFPRLSQSNCQVAQISGSNCWNNIDRKDHGVTVMLVAITTEFLVFNLLAFAMNMIELIAGQAAPQSSIFIFLLEISTLLVNINGASTIVIYLIFGSKYRAVFCKLFHTYLKVPKVNLRKPSIYTASGHIGDTTQLMNEKNGELKSQYSIKSYRDHNSRRMTADRVERMPILNDCS</sequence>
<keyword evidence="2 6" id="KW-0812">Transmembrane</keyword>
<feature type="region of interest" description="Disordered" evidence="5">
    <location>
        <begin position="240"/>
        <end position="264"/>
    </location>
</feature>
<dbReference type="Gene3D" id="1.20.1070.10">
    <property type="entry name" value="Rhodopsin 7-helix transmembrane proteins"/>
    <property type="match status" value="1"/>
</dbReference>
<dbReference type="SUPFAM" id="SSF81321">
    <property type="entry name" value="Family A G protein-coupled receptor-like"/>
    <property type="match status" value="1"/>
</dbReference>
<name>A0A2A2JGE0_9BILA</name>
<dbReference type="GO" id="GO:0016020">
    <property type="term" value="C:membrane"/>
    <property type="evidence" value="ECO:0007669"/>
    <property type="project" value="UniProtKB-SubCell"/>
</dbReference>
<evidence type="ECO:0000313" key="8">
    <source>
        <dbReference type="EMBL" id="PAV60735.1"/>
    </source>
</evidence>
<keyword evidence="3 6" id="KW-1133">Transmembrane helix</keyword>
<dbReference type="Pfam" id="PF00001">
    <property type="entry name" value="7tm_1"/>
    <property type="match status" value="1"/>
</dbReference>
<evidence type="ECO:0000256" key="1">
    <source>
        <dbReference type="ARBA" id="ARBA00004370"/>
    </source>
</evidence>
<comment type="caution">
    <text evidence="8">The sequence shown here is derived from an EMBL/GenBank/DDBJ whole genome shotgun (WGS) entry which is preliminary data.</text>
</comment>
<dbReference type="InterPro" id="IPR017452">
    <property type="entry name" value="GPCR_Rhodpsn_7TM"/>
</dbReference>
<dbReference type="PRINTS" id="PR00237">
    <property type="entry name" value="GPCRRHODOPSN"/>
</dbReference>
<dbReference type="PROSITE" id="PS50262">
    <property type="entry name" value="G_PROTEIN_RECEP_F1_2"/>
    <property type="match status" value="1"/>
</dbReference>